<keyword evidence="3" id="KW-0411">Iron-sulfur</keyword>
<dbReference type="AlphaFoldDB" id="X0T599"/>
<organism evidence="5">
    <name type="scientific">marine sediment metagenome</name>
    <dbReference type="NCBI Taxonomy" id="412755"/>
    <lineage>
        <taxon>unclassified sequences</taxon>
        <taxon>metagenomes</taxon>
        <taxon>ecological metagenomes</taxon>
    </lineage>
</organism>
<keyword evidence="1" id="KW-0479">Metal-binding</keyword>
<comment type="caution">
    <text evidence="5">The sequence shown here is derived from an EMBL/GenBank/DDBJ whole genome shotgun (WGS) entry which is preliminary data.</text>
</comment>
<accession>X0T599</accession>
<keyword evidence="2" id="KW-0408">Iron</keyword>
<dbReference type="InterPro" id="IPR017896">
    <property type="entry name" value="4Fe4S_Fe-S-bd"/>
</dbReference>
<evidence type="ECO:0000256" key="1">
    <source>
        <dbReference type="ARBA" id="ARBA00022723"/>
    </source>
</evidence>
<dbReference type="GO" id="GO:0046872">
    <property type="term" value="F:metal ion binding"/>
    <property type="evidence" value="ECO:0007669"/>
    <property type="project" value="UniProtKB-KW"/>
</dbReference>
<dbReference type="Gene3D" id="3.30.413.10">
    <property type="entry name" value="Sulfite Reductase Hemoprotein, domain 1"/>
    <property type="match status" value="1"/>
</dbReference>
<name>X0T599_9ZZZZ</name>
<evidence type="ECO:0000256" key="3">
    <source>
        <dbReference type="ARBA" id="ARBA00023014"/>
    </source>
</evidence>
<gene>
    <name evidence="5" type="ORF">S01H1_20643</name>
</gene>
<evidence type="ECO:0000259" key="4">
    <source>
        <dbReference type="PROSITE" id="PS51379"/>
    </source>
</evidence>
<reference evidence="5" key="1">
    <citation type="journal article" date="2014" name="Front. Microbiol.">
        <title>High frequency of phylogenetically diverse reductive dehalogenase-homologous genes in deep subseafloor sedimentary metagenomes.</title>
        <authorList>
            <person name="Kawai M."/>
            <person name="Futagami T."/>
            <person name="Toyoda A."/>
            <person name="Takaki Y."/>
            <person name="Nishi S."/>
            <person name="Hori S."/>
            <person name="Arai W."/>
            <person name="Tsubouchi T."/>
            <person name="Morono Y."/>
            <person name="Uchiyama I."/>
            <person name="Ito T."/>
            <person name="Fujiyama A."/>
            <person name="Inagaki F."/>
            <person name="Takami H."/>
        </authorList>
    </citation>
    <scope>NUCLEOTIDE SEQUENCE</scope>
    <source>
        <strain evidence="5">Expedition CK06-06</strain>
    </source>
</reference>
<dbReference type="InterPro" id="IPR045854">
    <property type="entry name" value="NO2/SO3_Rdtase_4Fe4S_sf"/>
</dbReference>
<sequence length="197" mass="22312">MEWKEEALKIVEEIPLPPMIAHYAKMDAERRAEKKGFDCVTVEVARETETGYEQALGKEAVELLRAMARGEDVQLPDEFFVEEPEELYEIQLCPAKFGASTLEKREQMRQLLNPLRNKLKELGITQIIKDKAQTSLMSHHAFRISVTGCPNACFSPYFSDFGAIGVFRPAVKDNGCIQCGKCVEYCSERAIMLEEKG</sequence>
<protein>
    <recommendedName>
        <fullName evidence="4">4Fe-4S ferredoxin-type domain-containing protein</fullName>
    </recommendedName>
</protein>
<proteinExistence type="predicted"/>
<dbReference type="SUPFAM" id="SSF56014">
    <property type="entry name" value="Nitrite and sulphite reductase 4Fe-4S domain-like"/>
    <property type="match status" value="1"/>
</dbReference>
<feature type="domain" description="4Fe-4S ferredoxin-type" evidence="4">
    <location>
        <begin position="167"/>
        <end position="196"/>
    </location>
</feature>
<feature type="non-terminal residue" evidence="5">
    <location>
        <position position="197"/>
    </location>
</feature>
<dbReference type="PROSITE" id="PS51379">
    <property type="entry name" value="4FE4S_FER_2"/>
    <property type="match status" value="1"/>
</dbReference>
<evidence type="ECO:0000313" key="5">
    <source>
        <dbReference type="EMBL" id="GAF88673.1"/>
    </source>
</evidence>
<dbReference type="EMBL" id="BARS01011325">
    <property type="protein sequence ID" value="GAF88673.1"/>
    <property type="molecule type" value="Genomic_DNA"/>
</dbReference>
<dbReference type="GO" id="GO:0051536">
    <property type="term" value="F:iron-sulfur cluster binding"/>
    <property type="evidence" value="ECO:0007669"/>
    <property type="project" value="UniProtKB-KW"/>
</dbReference>
<evidence type="ECO:0000256" key="2">
    <source>
        <dbReference type="ARBA" id="ARBA00023004"/>
    </source>
</evidence>